<dbReference type="EMBL" id="JAGEUA010000006">
    <property type="protein sequence ID" value="KAL0974192.1"/>
    <property type="molecule type" value="Genomic_DNA"/>
</dbReference>
<evidence type="ECO:0000256" key="1">
    <source>
        <dbReference type="ARBA" id="ARBA00022553"/>
    </source>
</evidence>
<dbReference type="AlphaFoldDB" id="A0ABD0X8V0"/>
<dbReference type="PANTHER" id="PTHR23167">
    <property type="entry name" value="CALPONIN HOMOLOGY DOMAIN-CONTAINING PROTEIN DDB_G0272472-RELATED"/>
    <property type="match status" value="1"/>
</dbReference>
<dbReference type="SMART" id="SM00033">
    <property type="entry name" value="CH"/>
    <property type="match status" value="1"/>
</dbReference>
<evidence type="ECO:0000259" key="5">
    <source>
        <dbReference type="PROSITE" id="PS50021"/>
    </source>
</evidence>
<feature type="compositionally biased region" description="Basic and acidic residues" evidence="4">
    <location>
        <begin position="220"/>
        <end position="247"/>
    </location>
</feature>
<comment type="caution">
    <text evidence="6">The sequence shown here is derived from an EMBL/GenBank/DDBJ whole genome shotgun (WGS) entry which is preliminary data.</text>
</comment>
<reference evidence="6 7" key="1">
    <citation type="submission" date="2024-06" db="EMBL/GenBank/DDBJ databases">
        <authorList>
            <person name="Pan Q."/>
            <person name="Wen M."/>
            <person name="Jouanno E."/>
            <person name="Zahm M."/>
            <person name="Klopp C."/>
            <person name="Cabau C."/>
            <person name="Louis A."/>
            <person name="Berthelot C."/>
            <person name="Parey E."/>
            <person name="Roest Crollius H."/>
            <person name="Montfort J."/>
            <person name="Robinson-Rechavi M."/>
            <person name="Bouchez O."/>
            <person name="Lampietro C."/>
            <person name="Lopez Roques C."/>
            <person name="Donnadieu C."/>
            <person name="Postlethwait J."/>
            <person name="Bobe J."/>
            <person name="Verreycken H."/>
            <person name="Guiguen Y."/>
        </authorList>
    </citation>
    <scope>NUCLEOTIDE SEQUENCE [LARGE SCALE GENOMIC DNA]</scope>
    <source>
        <strain evidence="6">Up_M1</strain>
        <tissue evidence="6">Testis</tissue>
    </source>
</reference>
<name>A0ABD0X8V0_UMBPY</name>
<dbReference type="InterPro" id="IPR050540">
    <property type="entry name" value="F-actin_Monoox_Mical"/>
</dbReference>
<evidence type="ECO:0000313" key="6">
    <source>
        <dbReference type="EMBL" id="KAL0974192.1"/>
    </source>
</evidence>
<dbReference type="CDD" id="cd21200">
    <property type="entry name" value="CH_SMTN-like"/>
    <property type="match status" value="1"/>
</dbReference>
<feature type="domain" description="Calponin-homology (CH)" evidence="5">
    <location>
        <begin position="107"/>
        <end position="214"/>
    </location>
</feature>
<dbReference type="InterPro" id="IPR001715">
    <property type="entry name" value="CH_dom"/>
</dbReference>
<feature type="region of interest" description="Disordered" evidence="4">
    <location>
        <begin position="220"/>
        <end position="301"/>
    </location>
</feature>
<dbReference type="SUPFAM" id="SSF47576">
    <property type="entry name" value="Calponin-homology domain, CH-domain"/>
    <property type="match status" value="1"/>
</dbReference>
<accession>A0ABD0X8V0</accession>
<evidence type="ECO:0000313" key="7">
    <source>
        <dbReference type="Proteomes" id="UP001557470"/>
    </source>
</evidence>
<keyword evidence="7" id="KW-1185">Reference proteome</keyword>
<keyword evidence="2" id="KW-0175">Coiled coil</keyword>
<dbReference type="Proteomes" id="UP001557470">
    <property type="component" value="Unassembled WGS sequence"/>
</dbReference>
<feature type="compositionally biased region" description="Basic and acidic residues" evidence="4">
    <location>
        <begin position="255"/>
        <end position="275"/>
    </location>
</feature>
<protein>
    <recommendedName>
        <fullName evidence="5">Calponin-homology (CH) domain-containing protein</fullName>
    </recommendedName>
</protein>
<dbReference type="Gene3D" id="1.10.418.10">
    <property type="entry name" value="Calponin-like domain"/>
    <property type="match status" value="1"/>
</dbReference>
<evidence type="ECO:0000256" key="2">
    <source>
        <dbReference type="ARBA" id="ARBA00023054"/>
    </source>
</evidence>
<evidence type="ECO:0000256" key="4">
    <source>
        <dbReference type="SAM" id="MobiDB-lite"/>
    </source>
</evidence>
<proteinExistence type="inferred from homology"/>
<dbReference type="PANTHER" id="PTHR23167:SF85">
    <property type="entry name" value="SMOOTHELIN-LIKE 1 ISOFORM X1"/>
    <property type="match status" value="1"/>
</dbReference>
<keyword evidence="1" id="KW-0597">Phosphoprotein</keyword>
<feature type="compositionally biased region" description="Basic and acidic residues" evidence="4">
    <location>
        <begin position="1"/>
        <end position="12"/>
    </location>
</feature>
<dbReference type="PROSITE" id="PS50021">
    <property type="entry name" value="CH"/>
    <property type="match status" value="1"/>
</dbReference>
<comment type="similarity">
    <text evidence="3">Belongs to the smoothelin family.</text>
</comment>
<gene>
    <name evidence="6" type="ORF">UPYG_G00216940</name>
</gene>
<evidence type="ECO:0000256" key="3">
    <source>
        <dbReference type="ARBA" id="ARBA00061655"/>
    </source>
</evidence>
<sequence length="301" mass="33620">MDDVSIHREDSGMRNGATANQAEDQNNNQTKGDAAVQESAPPKIKHLAEVTVEAATSNVPRPRTTARSARASTKNDIIAKFQQNAPETPVVRNFKLQKSSMSVANGGSIKQKLLSWCANKTRNYEGVCIENFSSSWCDGMAFCALIHRFFPDAFDYAALNSSERKKNFTLAFHTAEKMADCCPLLEVNDMLLMGDRPDPMCVFTYVQGLCHHLSKIEKERKDRAEEKKSKTMMDREVETTPEKKEELSGECLSLDEQRETKDEEMEDKGKHENDSVKSSVVEGGEDSQSEVREGVLVQTQA</sequence>
<dbReference type="InterPro" id="IPR036872">
    <property type="entry name" value="CH_dom_sf"/>
</dbReference>
<dbReference type="FunFam" id="1.10.418.10:FF:000009">
    <property type="entry name" value="smoothelin isoform X2"/>
    <property type="match status" value="1"/>
</dbReference>
<organism evidence="6 7">
    <name type="scientific">Umbra pygmaea</name>
    <name type="common">Eastern mudminnow</name>
    <dbReference type="NCBI Taxonomy" id="75934"/>
    <lineage>
        <taxon>Eukaryota</taxon>
        <taxon>Metazoa</taxon>
        <taxon>Chordata</taxon>
        <taxon>Craniata</taxon>
        <taxon>Vertebrata</taxon>
        <taxon>Euteleostomi</taxon>
        <taxon>Actinopterygii</taxon>
        <taxon>Neopterygii</taxon>
        <taxon>Teleostei</taxon>
        <taxon>Protacanthopterygii</taxon>
        <taxon>Esociformes</taxon>
        <taxon>Umbridae</taxon>
        <taxon>Umbra</taxon>
    </lineage>
</organism>
<feature type="region of interest" description="Disordered" evidence="4">
    <location>
        <begin position="1"/>
        <end position="41"/>
    </location>
</feature>
<dbReference type="Pfam" id="PF00307">
    <property type="entry name" value="CH"/>
    <property type="match status" value="1"/>
</dbReference>
<feature type="compositionally biased region" description="Polar residues" evidence="4">
    <location>
        <begin position="17"/>
        <end position="31"/>
    </location>
</feature>